<dbReference type="GO" id="GO:0046464">
    <property type="term" value="P:acylglycerol catabolic process"/>
    <property type="evidence" value="ECO:0007669"/>
    <property type="project" value="TreeGrafter"/>
</dbReference>
<dbReference type="InterPro" id="IPR050266">
    <property type="entry name" value="AB_hydrolase_sf"/>
</dbReference>
<organism evidence="2 3">
    <name type="scientific">Rhizodiscina lignyota</name>
    <dbReference type="NCBI Taxonomy" id="1504668"/>
    <lineage>
        <taxon>Eukaryota</taxon>
        <taxon>Fungi</taxon>
        <taxon>Dikarya</taxon>
        <taxon>Ascomycota</taxon>
        <taxon>Pezizomycotina</taxon>
        <taxon>Dothideomycetes</taxon>
        <taxon>Pleosporomycetidae</taxon>
        <taxon>Aulographales</taxon>
        <taxon>Rhizodiscinaceae</taxon>
        <taxon>Rhizodiscina</taxon>
    </lineage>
</organism>
<name>A0A9P4I8H3_9PEZI</name>
<dbReference type="Proteomes" id="UP000799772">
    <property type="component" value="Unassembled WGS sequence"/>
</dbReference>
<dbReference type="Gene3D" id="3.40.50.1820">
    <property type="entry name" value="alpha/beta hydrolase"/>
    <property type="match status" value="1"/>
</dbReference>
<dbReference type="InterPro" id="IPR029058">
    <property type="entry name" value="AB_hydrolase_fold"/>
</dbReference>
<accession>A0A9P4I8H3</accession>
<dbReference type="OrthoDB" id="6431331at2759"/>
<keyword evidence="2" id="KW-0378">Hydrolase</keyword>
<dbReference type="InterPro" id="IPR000639">
    <property type="entry name" value="Epox_hydrolase-like"/>
</dbReference>
<gene>
    <name evidence="2" type="ORF">NA57DRAFT_79595</name>
</gene>
<proteinExistence type="predicted"/>
<reference evidence="2" key="1">
    <citation type="journal article" date="2020" name="Stud. Mycol.">
        <title>101 Dothideomycetes genomes: a test case for predicting lifestyles and emergence of pathogens.</title>
        <authorList>
            <person name="Haridas S."/>
            <person name="Albert R."/>
            <person name="Binder M."/>
            <person name="Bloem J."/>
            <person name="Labutti K."/>
            <person name="Salamov A."/>
            <person name="Andreopoulos B."/>
            <person name="Baker S."/>
            <person name="Barry K."/>
            <person name="Bills G."/>
            <person name="Bluhm B."/>
            <person name="Cannon C."/>
            <person name="Castanera R."/>
            <person name="Culley D."/>
            <person name="Daum C."/>
            <person name="Ezra D."/>
            <person name="Gonzalez J."/>
            <person name="Henrissat B."/>
            <person name="Kuo A."/>
            <person name="Liang C."/>
            <person name="Lipzen A."/>
            <person name="Lutzoni F."/>
            <person name="Magnuson J."/>
            <person name="Mondo S."/>
            <person name="Nolan M."/>
            <person name="Ohm R."/>
            <person name="Pangilinan J."/>
            <person name="Park H.-J."/>
            <person name="Ramirez L."/>
            <person name="Alfaro M."/>
            <person name="Sun H."/>
            <person name="Tritt A."/>
            <person name="Yoshinaga Y."/>
            <person name="Zwiers L.-H."/>
            <person name="Turgeon B."/>
            <person name="Goodwin S."/>
            <person name="Spatafora J."/>
            <person name="Crous P."/>
            <person name="Grigoriev I."/>
        </authorList>
    </citation>
    <scope>NUCLEOTIDE SEQUENCE</scope>
    <source>
        <strain evidence="2">CBS 133067</strain>
    </source>
</reference>
<dbReference type="PRINTS" id="PR00111">
    <property type="entry name" value="ABHYDROLASE"/>
</dbReference>
<dbReference type="InterPro" id="IPR000073">
    <property type="entry name" value="AB_hydrolase_1"/>
</dbReference>
<dbReference type="GO" id="GO:0016020">
    <property type="term" value="C:membrane"/>
    <property type="evidence" value="ECO:0007669"/>
    <property type="project" value="TreeGrafter"/>
</dbReference>
<feature type="domain" description="AB hydrolase-1" evidence="1">
    <location>
        <begin position="26"/>
        <end position="265"/>
    </location>
</feature>
<dbReference type="GO" id="GO:0047372">
    <property type="term" value="F:monoacylglycerol lipase activity"/>
    <property type="evidence" value="ECO:0007669"/>
    <property type="project" value="TreeGrafter"/>
</dbReference>
<evidence type="ECO:0000313" key="2">
    <source>
        <dbReference type="EMBL" id="KAF2095107.1"/>
    </source>
</evidence>
<evidence type="ECO:0000259" key="1">
    <source>
        <dbReference type="Pfam" id="PF00561"/>
    </source>
</evidence>
<dbReference type="PRINTS" id="PR00412">
    <property type="entry name" value="EPOXHYDRLASE"/>
</dbReference>
<dbReference type="SUPFAM" id="SSF53474">
    <property type="entry name" value="alpha/beta-Hydrolases"/>
    <property type="match status" value="1"/>
</dbReference>
<dbReference type="AlphaFoldDB" id="A0A9P4I8H3"/>
<dbReference type="PANTHER" id="PTHR43798">
    <property type="entry name" value="MONOACYLGLYCEROL LIPASE"/>
    <property type="match status" value="1"/>
</dbReference>
<keyword evidence="3" id="KW-1185">Reference proteome</keyword>
<dbReference type="PANTHER" id="PTHR43798:SF33">
    <property type="entry name" value="HYDROLASE, PUTATIVE (AFU_ORTHOLOGUE AFUA_2G14860)-RELATED"/>
    <property type="match status" value="1"/>
</dbReference>
<comment type="caution">
    <text evidence="2">The sequence shown here is derived from an EMBL/GenBank/DDBJ whole genome shotgun (WGS) entry which is preliminary data.</text>
</comment>
<evidence type="ECO:0000313" key="3">
    <source>
        <dbReference type="Proteomes" id="UP000799772"/>
    </source>
</evidence>
<dbReference type="EMBL" id="ML978132">
    <property type="protein sequence ID" value="KAF2095107.1"/>
    <property type="molecule type" value="Genomic_DNA"/>
</dbReference>
<dbReference type="Pfam" id="PF00561">
    <property type="entry name" value="Abhydrolase_1"/>
    <property type="match status" value="1"/>
</dbReference>
<sequence>MQPIVAENVLITGSRITYGIYGDGEPVVLLHGTPSSSLIWRNVVPHLVTAGYKVHVFDLLGYGLSERPWDPSVDTSISGQVPILEGLLAHWGLATTHIVAHDIGGGIAQRFAIFSPDRVRSLTLIDVVSFDSYPSKRTKQQMQEGLESQIRAKDEDHRAHFREWLLSTVQDQQKLAATSLDTFMNYISGPIGQASLFQHQVRHYDPKHTMEIADRMHELGQLPVKLIWGADDAWQVVDWAHKLNRTIPCSELDILENCGHFSPEDQPERLSQLLVSFLKQHS</sequence>
<protein>
    <submittedName>
        <fullName evidence="2">Alpha/beta hydrolase</fullName>
    </submittedName>
</protein>